<evidence type="ECO:0000256" key="4">
    <source>
        <dbReference type="ARBA" id="ARBA00023136"/>
    </source>
</evidence>
<reference evidence="8" key="1">
    <citation type="submission" date="2021-02" db="EMBL/GenBank/DDBJ databases">
        <authorList>
            <person name="Dougan E. K."/>
            <person name="Rhodes N."/>
            <person name="Thang M."/>
            <person name="Chan C."/>
        </authorList>
    </citation>
    <scope>NUCLEOTIDE SEQUENCE</scope>
</reference>
<protein>
    <submittedName>
        <fullName evidence="8">Pkd2 protein</fullName>
    </submittedName>
</protein>
<dbReference type="InterPro" id="IPR002048">
    <property type="entry name" value="EF_hand_dom"/>
</dbReference>
<dbReference type="OrthoDB" id="444119at2759"/>
<feature type="transmembrane region" description="Helical" evidence="6">
    <location>
        <begin position="599"/>
        <end position="623"/>
    </location>
</feature>
<dbReference type="SUPFAM" id="SSF47473">
    <property type="entry name" value="EF-hand"/>
    <property type="match status" value="1"/>
</dbReference>
<feature type="transmembrane region" description="Helical" evidence="6">
    <location>
        <begin position="555"/>
        <end position="576"/>
    </location>
</feature>
<evidence type="ECO:0000313" key="8">
    <source>
        <dbReference type="EMBL" id="CAE7592988.1"/>
    </source>
</evidence>
<feature type="transmembrane region" description="Helical" evidence="6">
    <location>
        <begin position="660"/>
        <end position="683"/>
    </location>
</feature>
<dbReference type="InterPro" id="IPR051223">
    <property type="entry name" value="Polycystin"/>
</dbReference>
<evidence type="ECO:0000256" key="2">
    <source>
        <dbReference type="ARBA" id="ARBA00022692"/>
    </source>
</evidence>
<gene>
    <name evidence="8" type="primary">pkd2</name>
    <name evidence="8" type="ORF">SPIL2461_LOCUS15791</name>
</gene>
<evidence type="ECO:0000256" key="1">
    <source>
        <dbReference type="ARBA" id="ARBA00004141"/>
    </source>
</evidence>
<dbReference type="PANTHER" id="PTHR10877:SF183">
    <property type="entry name" value="AT14535P-RELATED"/>
    <property type="match status" value="1"/>
</dbReference>
<sequence length="1065" mass="121188">MFAVEPLKERVQRCAVWEKVKEGQAEAIEGLTELAACRRQAYRNVETARNIKTIMPMACSELRHGICQGLLSVSLETRPPLPGHVHLITRDDVQEQLGGGDCKHGGDRKLFFAFDVSGSIETHELVKLCSIDGCGLTAQDIKEWIKDCDVDGLGEVTVEDVHKGLTRGNVAFTLVKKTLFGQEKDHKSTECSLTELLDWLKYEYDKKSNLWSLPETLLLFFALVGTAVLHLGVFDAFRISQVHEAGLGFGDFLAYDMVDRETFWIWLERAFLRNMLRHDLFSFVRQYRYGGNYGQDPVVTSPFLGRLFKEHQIIGAVRARRWVSDPQECDVGDFWKAIYPTCHQQGPQRPEDWYMFYHQKRETLEEQLHQYRDSAWLDANTLNLDLQIFTYNAHQVAFTLQSLRLEWTPAGYLIQRPGNRETFYGSPYHNLALVLPDLIFIALLFSILYAELKEAIPAAMNGLDGLKDYLKFWNVVDWINVTVGLGSVCIWITFVLKVTMEVRDVLAGLPSELLDLAVFANRSYLTYEEFNSVVDRQEFEMKMSDVLTVAEETSYLYVLVRSSLFFYLFVLMFKFFKAFRANDRLDVVIQTITDSATDVIHFAIAFLLVFLCFASAGMVLFGYTVEGFHTFVYSVFFCWRSGVGMEDIEVYEIWYQVLAYFWHFTYLGLMSILMINILVGLIFEAYGRIHANAGEPPTLLEQVSEAVDTLRDTKAFLSMWYIICELEDDDFPAHPAELVTIRSLKKAFAKDRMTKQNAEYLIENASAHAKKQAKKIDLSVADGVRIIGQARTNTNKLLSLSEQVNAMLRKFHLKHADGPSEDDWLKTLGTTTPQAVQQENVQTGMRDLLEETVRPGTSAASHRDKKSREELLLERMRSLTGDLVKKGKEQHRLVEFIAQTIEGRQDSIQEKDAWGRQKTVVLTDRTEKLEISIGKLGECLKGVDPSQLRGMPGKLQVVAQKVRSIQQEDSSPTSSHKADHISVLQNQLESICQDVEQITTHMRAKVNVPLALMHMDHFFSQAVAEKMKSGNSTKALSRSASQARSFTGTSRSNISSDSSDLFEEN</sequence>
<comment type="caution">
    <text evidence="8">The sequence shown here is derived from an EMBL/GenBank/DDBJ whole genome shotgun (WGS) entry which is preliminary data.</text>
</comment>
<evidence type="ECO:0000259" key="7">
    <source>
        <dbReference type="PROSITE" id="PS50222"/>
    </source>
</evidence>
<dbReference type="InterPro" id="IPR013122">
    <property type="entry name" value="PKD1_2_channel"/>
</dbReference>
<proteinExistence type="predicted"/>
<dbReference type="EMBL" id="CAJNIZ010039668">
    <property type="protein sequence ID" value="CAE7592988.1"/>
    <property type="molecule type" value="Genomic_DNA"/>
</dbReference>
<name>A0A812UQT1_SYMPI</name>
<feature type="transmembrane region" description="Helical" evidence="6">
    <location>
        <begin position="472"/>
        <end position="496"/>
    </location>
</feature>
<feature type="region of interest" description="Disordered" evidence="5">
    <location>
        <begin position="1030"/>
        <end position="1065"/>
    </location>
</feature>
<keyword evidence="3 6" id="KW-1133">Transmembrane helix</keyword>
<feature type="transmembrane region" description="Helical" evidence="6">
    <location>
        <begin position="431"/>
        <end position="452"/>
    </location>
</feature>
<dbReference type="Gene3D" id="1.10.287.70">
    <property type="match status" value="1"/>
</dbReference>
<dbReference type="PANTHER" id="PTHR10877">
    <property type="entry name" value="POLYCYSTIN FAMILY MEMBER"/>
    <property type="match status" value="1"/>
</dbReference>
<dbReference type="PROSITE" id="PS50222">
    <property type="entry name" value="EF_HAND_2"/>
    <property type="match status" value="1"/>
</dbReference>
<evidence type="ECO:0000313" key="9">
    <source>
        <dbReference type="Proteomes" id="UP000649617"/>
    </source>
</evidence>
<dbReference type="InterPro" id="IPR011992">
    <property type="entry name" value="EF-hand-dom_pair"/>
</dbReference>
<organism evidence="8 9">
    <name type="scientific">Symbiodinium pilosum</name>
    <name type="common">Dinoflagellate</name>
    <dbReference type="NCBI Taxonomy" id="2952"/>
    <lineage>
        <taxon>Eukaryota</taxon>
        <taxon>Sar</taxon>
        <taxon>Alveolata</taxon>
        <taxon>Dinophyceae</taxon>
        <taxon>Suessiales</taxon>
        <taxon>Symbiodiniaceae</taxon>
        <taxon>Symbiodinium</taxon>
    </lineage>
</organism>
<dbReference type="AlphaFoldDB" id="A0A812UQT1"/>
<feature type="compositionally biased region" description="Low complexity" evidence="5">
    <location>
        <begin position="1050"/>
        <end position="1059"/>
    </location>
</feature>
<evidence type="ECO:0000256" key="5">
    <source>
        <dbReference type="SAM" id="MobiDB-lite"/>
    </source>
</evidence>
<evidence type="ECO:0000256" key="3">
    <source>
        <dbReference type="ARBA" id="ARBA00022989"/>
    </source>
</evidence>
<feature type="domain" description="EF-hand" evidence="7">
    <location>
        <begin position="136"/>
        <end position="171"/>
    </location>
</feature>
<dbReference type="GO" id="GO:0005509">
    <property type="term" value="F:calcium ion binding"/>
    <property type="evidence" value="ECO:0007669"/>
    <property type="project" value="InterPro"/>
</dbReference>
<feature type="compositionally biased region" description="Polar residues" evidence="5">
    <location>
        <begin position="1030"/>
        <end position="1049"/>
    </location>
</feature>
<keyword evidence="4 6" id="KW-0472">Membrane</keyword>
<dbReference type="Pfam" id="PF08016">
    <property type="entry name" value="PKD_channel"/>
    <property type="match status" value="1"/>
</dbReference>
<keyword evidence="9" id="KW-1185">Reference proteome</keyword>
<comment type="subcellular location">
    <subcellularLocation>
        <location evidence="1">Membrane</location>
        <topology evidence="1">Multi-pass membrane protein</topology>
    </subcellularLocation>
</comment>
<evidence type="ECO:0000256" key="6">
    <source>
        <dbReference type="SAM" id="Phobius"/>
    </source>
</evidence>
<dbReference type="CDD" id="cd00051">
    <property type="entry name" value="EFh"/>
    <property type="match status" value="1"/>
</dbReference>
<dbReference type="Proteomes" id="UP000649617">
    <property type="component" value="Unassembled WGS sequence"/>
</dbReference>
<accession>A0A812UQT1</accession>
<dbReference type="GO" id="GO:0016020">
    <property type="term" value="C:membrane"/>
    <property type="evidence" value="ECO:0007669"/>
    <property type="project" value="UniProtKB-SubCell"/>
</dbReference>
<keyword evidence="2 6" id="KW-0812">Transmembrane</keyword>